<comment type="caution">
    <text evidence="1">The sequence shown here is derived from an EMBL/GenBank/DDBJ whole genome shotgun (WGS) entry which is preliminary data.</text>
</comment>
<reference evidence="1 2" key="1">
    <citation type="journal article" date="2021" name="Commun. Biol.">
        <title>The genome of Shorea leprosula (Dipterocarpaceae) highlights the ecological relevance of drought in aseasonal tropical rainforests.</title>
        <authorList>
            <person name="Ng K.K.S."/>
            <person name="Kobayashi M.J."/>
            <person name="Fawcett J.A."/>
            <person name="Hatakeyama M."/>
            <person name="Paape T."/>
            <person name="Ng C.H."/>
            <person name="Ang C.C."/>
            <person name="Tnah L.H."/>
            <person name="Lee C.T."/>
            <person name="Nishiyama T."/>
            <person name="Sese J."/>
            <person name="O'Brien M.J."/>
            <person name="Copetti D."/>
            <person name="Mohd Noor M.I."/>
            <person name="Ong R.C."/>
            <person name="Putra M."/>
            <person name="Sireger I.Z."/>
            <person name="Indrioko S."/>
            <person name="Kosugi Y."/>
            <person name="Izuno A."/>
            <person name="Isagi Y."/>
            <person name="Lee S.L."/>
            <person name="Shimizu K.K."/>
        </authorList>
    </citation>
    <scope>NUCLEOTIDE SEQUENCE [LARGE SCALE GENOMIC DNA]</scope>
    <source>
        <strain evidence="1">214</strain>
    </source>
</reference>
<sequence>MLLWISIKPSQISEEKRLLLDDPSFLCANSSDLASFLTLFIRLIINP</sequence>
<proteinExistence type="predicted"/>
<organism evidence="1 2">
    <name type="scientific">Rubroshorea leprosula</name>
    <dbReference type="NCBI Taxonomy" id="152421"/>
    <lineage>
        <taxon>Eukaryota</taxon>
        <taxon>Viridiplantae</taxon>
        <taxon>Streptophyta</taxon>
        <taxon>Embryophyta</taxon>
        <taxon>Tracheophyta</taxon>
        <taxon>Spermatophyta</taxon>
        <taxon>Magnoliopsida</taxon>
        <taxon>eudicotyledons</taxon>
        <taxon>Gunneridae</taxon>
        <taxon>Pentapetalae</taxon>
        <taxon>rosids</taxon>
        <taxon>malvids</taxon>
        <taxon>Malvales</taxon>
        <taxon>Dipterocarpaceae</taxon>
        <taxon>Rubroshorea</taxon>
    </lineage>
</organism>
<name>A0AAV5JDX5_9ROSI</name>
<evidence type="ECO:0000313" key="2">
    <source>
        <dbReference type="Proteomes" id="UP001054252"/>
    </source>
</evidence>
<dbReference type="Proteomes" id="UP001054252">
    <property type="component" value="Unassembled WGS sequence"/>
</dbReference>
<accession>A0AAV5JDX5</accession>
<dbReference type="AlphaFoldDB" id="A0AAV5JDX5"/>
<keyword evidence="2" id="KW-1185">Reference proteome</keyword>
<dbReference type="EMBL" id="BPVZ01000032">
    <property type="protein sequence ID" value="GKV10708.1"/>
    <property type="molecule type" value="Genomic_DNA"/>
</dbReference>
<evidence type="ECO:0000313" key="1">
    <source>
        <dbReference type="EMBL" id="GKV10708.1"/>
    </source>
</evidence>
<protein>
    <submittedName>
        <fullName evidence="1">Uncharacterized protein</fullName>
    </submittedName>
</protein>
<gene>
    <name evidence="1" type="ORF">SLEP1_g22033</name>
</gene>